<proteinExistence type="predicted"/>
<dbReference type="AlphaFoldDB" id="A0A0F8ZZH6"/>
<gene>
    <name evidence="1" type="ORF">LCGC14_2634350</name>
</gene>
<feature type="non-terminal residue" evidence="1">
    <location>
        <position position="454"/>
    </location>
</feature>
<reference evidence="1" key="1">
    <citation type="journal article" date="2015" name="Nature">
        <title>Complex archaea that bridge the gap between prokaryotes and eukaryotes.</title>
        <authorList>
            <person name="Spang A."/>
            <person name="Saw J.H."/>
            <person name="Jorgensen S.L."/>
            <person name="Zaremba-Niedzwiedzka K."/>
            <person name="Martijn J."/>
            <person name="Lind A.E."/>
            <person name="van Eijk R."/>
            <person name="Schleper C."/>
            <person name="Guy L."/>
            <person name="Ettema T.J."/>
        </authorList>
    </citation>
    <scope>NUCLEOTIDE SEQUENCE</scope>
</reference>
<protein>
    <submittedName>
        <fullName evidence="1">Uncharacterized protein</fullName>
    </submittedName>
</protein>
<comment type="caution">
    <text evidence="1">The sequence shown here is derived from an EMBL/GenBank/DDBJ whole genome shotgun (WGS) entry which is preliminary data.</text>
</comment>
<feature type="non-terminal residue" evidence="1">
    <location>
        <position position="1"/>
    </location>
</feature>
<organism evidence="1">
    <name type="scientific">marine sediment metagenome</name>
    <dbReference type="NCBI Taxonomy" id="412755"/>
    <lineage>
        <taxon>unclassified sequences</taxon>
        <taxon>metagenomes</taxon>
        <taxon>ecological metagenomes</taxon>
    </lineage>
</organism>
<name>A0A0F8ZZH6_9ZZZZ</name>
<sequence length="454" mass="53618">SVQSKDNQQINNQLLIEYDKFCNRTTDSYSPYIIIKKSIEGKEVYTRARGKIDLDQREKHLTGIEMTGGRGKWYPVFMIFDVDTQNIKMSKGAIVDRLKEDLNLKDYQYEIIGSLSHKDKGNFHVYIRPEIDGQTRTLRNNLRILKPVSDKLNIELYPQSWRKVCDPFSPYQPLLDKESLEPLQHDFKKMIEIFNNIEPVNLSGLIQQQEFKFKIKPAQGIYYPKHQEINELIKHGLQGPGTRHITILNMASYYSVSENVLPTSAGRLIWKWIKNKHNGQSKDIQSGKLSDIQLKYEIEKAVDWAYTYYMRNDVRPNPVHNIGYGIAQKHIDFIAEVFPGDLVNQKRLFKLLCYYNPRSHWPYVFIHRDKWIEFVNRDRYKDFQRALIGKGILSQPDRFYRPGSQAMRYKIHGIKQDKGYIVYDHRNMNDFNDLMAIQPVEYLKSKLKLNRQNI</sequence>
<accession>A0A0F8ZZH6</accession>
<dbReference type="EMBL" id="LAZR01045272">
    <property type="protein sequence ID" value="KKK99278.1"/>
    <property type="molecule type" value="Genomic_DNA"/>
</dbReference>
<evidence type="ECO:0000313" key="1">
    <source>
        <dbReference type="EMBL" id="KKK99278.1"/>
    </source>
</evidence>